<dbReference type="HOGENOM" id="CLU_3239137_0_0_5"/>
<reference evidence="2 3" key="1">
    <citation type="submission" date="2013-02" db="EMBL/GenBank/DDBJ databases">
        <authorList>
            <person name="Fiebig A."/>
            <person name="Goeker M."/>
            <person name="Klenk H.-P.P."/>
        </authorList>
    </citation>
    <scope>NUCLEOTIDE SEQUENCE [LARGE SCALE GENOMIC DNA]</scope>
    <source>
        <strain evidence="2 3">DSM 19309</strain>
    </source>
</reference>
<name>A0A017HL38_9RHOB</name>
<evidence type="ECO:0000313" key="2">
    <source>
        <dbReference type="EMBL" id="EYD74494.1"/>
    </source>
</evidence>
<protein>
    <submittedName>
        <fullName evidence="2">Uncharacterized protein</fullName>
    </submittedName>
</protein>
<evidence type="ECO:0000313" key="3">
    <source>
        <dbReference type="Proteomes" id="UP000019666"/>
    </source>
</evidence>
<accession>A0A017HL38</accession>
<dbReference type="Proteomes" id="UP000019666">
    <property type="component" value="Unassembled WGS sequence"/>
</dbReference>
<evidence type="ECO:0000256" key="1">
    <source>
        <dbReference type="SAM" id="MobiDB-lite"/>
    </source>
</evidence>
<gene>
    <name evidence="2" type="ORF">Rumeso_03790</name>
</gene>
<feature type="region of interest" description="Disordered" evidence="1">
    <location>
        <begin position="1"/>
        <end position="43"/>
    </location>
</feature>
<feature type="compositionally biased region" description="Basic residues" evidence="1">
    <location>
        <begin position="29"/>
        <end position="43"/>
    </location>
</feature>
<dbReference type="EMBL" id="AOSK01000111">
    <property type="protein sequence ID" value="EYD74494.1"/>
    <property type="molecule type" value="Genomic_DNA"/>
</dbReference>
<dbReference type="AlphaFoldDB" id="A0A017HL38"/>
<sequence length="43" mass="5049">MHGDLPLPRLPSWRKRRPTGRGDEDRGGLRRRVRARMGAHFAR</sequence>
<comment type="caution">
    <text evidence="2">The sequence shown here is derived from an EMBL/GenBank/DDBJ whole genome shotgun (WGS) entry which is preliminary data.</text>
</comment>
<organism evidence="2 3">
    <name type="scientific">Rubellimicrobium mesophilum DSM 19309</name>
    <dbReference type="NCBI Taxonomy" id="442562"/>
    <lineage>
        <taxon>Bacteria</taxon>
        <taxon>Pseudomonadati</taxon>
        <taxon>Pseudomonadota</taxon>
        <taxon>Alphaproteobacteria</taxon>
        <taxon>Rhodobacterales</taxon>
        <taxon>Roseobacteraceae</taxon>
        <taxon>Rubellimicrobium</taxon>
    </lineage>
</organism>
<keyword evidence="3" id="KW-1185">Reference proteome</keyword>
<proteinExistence type="predicted"/>